<evidence type="ECO:0000256" key="6">
    <source>
        <dbReference type="ARBA" id="ARBA00023239"/>
    </source>
</evidence>
<evidence type="ECO:0000256" key="4">
    <source>
        <dbReference type="ARBA" id="ARBA00013043"/>
    </source>
</evidence>
<dbReference type="EC" id="4.1.2.25" evidence="4"/>
<evidence type="ECO:0000256" key="5">
    <source>
        <dbReference type="ARBA" id="ARBA00022909"/>
    </source>
</evidence>
<keyword evidence="6" id="KW-0456">Lyase</keyword>
<dbReference type="InterPro" id="IPR006156">
    <property type="entry name" value="Dihydroneopterin_aldolase"/>
</dbReference>
<evidence type="ECO:0000256" key="1">
    <source>
        <dbReference type="ARBA" id="ARBA00001353"/>
    </source>
</evidence>
<dbReference type="GO" id="GO:0046656">
    <property type="term" value="P:folic acid biosynthetic process"/>
    <property type="evidence" value="ECO:0007669"/>
    <property type="project" value="UniProtKB-KW"/>
</dbReference>
<dbReference type="NCBIfam" id="TIGR00526">
    <property type="entry name" value="folB_dom"/>
    <property type="match status" value="1"/>
</dbReference>
<dbReference type="Pfam" id="PF02152">
    <property type="entry name" value="FolB"/>
    <property type="match status" value="1"/>
</dbReference>
<dbReference type="CDD" id="cd00534">
    <property type="entry name" value="DHNA_DHNTPE"/>
    <property type="match status" value="1"/>
</dbReference>
<evidence type="ECO:0000313" key="9">
    <source>
        <dbReference type="EMBL" id="CAB4553973.1"/>
    </source>
</evidence>
<comment type="pathway">
    <text evidence="2">Cofactor biosynthesis; tetrahydrofolate biosynthesis; 2-amino-4-hydroxy-6-hydroxymethyl-7,8-dihydropteridine diphosphate from 7,8-dihydroneopterin triphosphate: step 3/4.</text>
</comment>
<keyword evidence="5" id="KW-0289">Folate biosynthesis</keyword>
<evidence type="ECO:0000256" key="7">
    <source>
        <dbReference type="ARBA" id="ARBA00032903"/>
    </source>
</evidence>
<evidence type="ECO:0000259" key="8">
    <source>
        <dbReference type="SMART" id="SM00905"/>
    </source>
</evidence>
<sequence>MTQKIEIRSLRIFGHHGVMEHERKNGQYFIVDAKIWIDSERAAATDDISNTVSYAEIAQLISKNVGQNPVNLLETLSQRLADEILFSSRPWARKVKVTVSKPDAPIDLFFDTVAVTASAKKPE</sequence>
<dbReference type="EMBL" id="CAEZTB010000043">
    <property type="protein sequence ID" value="CAB4553973.1"/>
    <property type="molecule type" value="Genomic_DNA"/>
</dbReference>
<evidence type="ECO:0000256" key="3">
    <source>
        <dbReference type="ARBA" id="ARBA00005708"/>
    </source>
</evidence>
<dbReference type="PANTHER" id="PTHR42844">
    <property type="entry name" value="DIHYDRONEOPTERIN ALDOLASE 1-RELATED"/>
    <property type="match status" value="1"/>
</dbReference>
<dbReference type="PANTHER" id="PTHR42844:SF1">
    <property type="entry name" value="DIHYDRONEOPTERIN ALDOLASE 1-RELATED"/>
    <property type="match status" value="1"/>
</dbReference>
<dbReference type="GO" id="GO:0004150">
    <property type="term" value="F:dihydroneopterin aldolase activity"/>
    <property type="evidence" value="ECO:0007669"/>
    <property type="project" value="UniProtKB-EC"/>
</dbReference>
<dbReference type="InterPro" id="IPR043133">
    <property type="entry name" value="GTP-CH-I_C/QueF"/>
</dbReference>
<dbReference type="SMART" id="SM00905">
    <property type="entry name" value="FolB"/>
    <property type="match status" value="1"/>
</dbReference>
<evidence type="ECO:0000256" key="2">
    <source>
        <dbReference type="ARBA" id="ARBA00005013"/>
    </source>
</evidence>
<gene>
    <name evidence="9" type="ORF">UFOPK1581_00361</name>
</gene>
<organism evidence="9">
    <name type="scientific">freshwater metagenome</name>
    <dbReference type="NCBI Taxonomy" id="449393"/>
    <lineage>
        <taxon>unclassified sequences</taxon>
        <taxon>metagenomes</taxon>
        <taxon>ecological metagenomes</taxon>
    </lineage>
</organism>
<reference evidence="9" key="1">
    <citation type="submission" date="2020-05" db="EMBL/GenBank/DDBJ databases">
        <authorList>
            <person name="Chiriac C."/>
            <person name="Salcher M."/>
            <person name="Ghai R."/>
            <person name="Kavagutti S V."/>
        </authorList>
    </citation>
    <scope>NUCLEOTIDE SEQUENCE</scope>
</reference>
<dbReference type="GO" id="GO:0005737">
    <property type="term" value="C:cytoplasm"/>
    <property type="evidence" value="ECO:0007669"/>
    <property type="project" value="TreeGrafter"/>
</dbReference>
<dbReference type="Gene3D" id="3.30.1130.10">
    <property type="match status" value="1"/>
</dbReference>
<dbReference type="NCBIfam" id="TIGR00525">
    <property type="entry name" value="folB"/>
    <property type="match status" value="1"/>
</dbReference>
<protein>
    <recommendedName>
        <fullName evidence="4">dihydroneopterin aldolase</fullName>
        <ecNumber evidence="4">4.1.2.25</ecNumber>
    </recommendedName>
    <alternativeName>
        <fullName evidence="7">7,8-dihydroneopterin aldolase</fullName>
    </alternativeName>
</protein>
<dbReference type="InterPro" id="IPR006157">
    <property type="entry name" value="FolB_dom"/>
</dbReference>
<feature type="domain" description="Dihydroneopterin aldolase/epimerase" evidence="8">
    <location>
        <begin position="5"/>
        <end position="119"/>
    </location>
</feature>
<dbReference type="SUPFAM" id="SSF55620">
    <property type="entry name" value="Tetrahydrobiopterin biosynthesis enzymes-like"/>
    <property type="match status" value="1"/>
</dbReference>
<accession>A0A6J6CUS5</accession>
<comment type="similarity">
    <text evidence="3">Belongs to the DHNA family.</text>
</comment>
<dbReference type="AlphaFoldDB" id="A0A6J6CUS5"/>
<name>A0A6J6CUS5_9ZZZZ</name>
<proteinExistence type="inferred from homology"/>
<comment type="catalytic activity">
    <reaction evidence="1">
        <text>7,8-dihydroneopterin = 6-hydroxymethyl-7,8-dihydropterin + glycolaldehyde</text>
        <dbReference type="Rhea" id="RHEA:10540"/>
        <dbReference type="ChEBI" id="CHEBI:17001"/>
        <dbReference type="ChEBI" id="CHEBI:17071"/>
        <dbReference type="ChEBI" id="CHEBI:44841"/>
        <dbReference type="EC" id="4.1.2.25"/>
    </reaction>
</comment>